<feature type="domain" description="ABC transporter" evidence="3">
    <location>
        <begin position="2"/>
        <end position="206"/>
    </location>
</feature>
<gene>
    <name evidence="4" type="primary">lolD_1</name>
    <name evidence="4" type="ORF">CRYO30217_00192</name>
</gene>
<dbReference type="PROSITE" id="PS50893">
    <property type="entry name" value="ABC_TRANSPORTER_2"/>
    <property type="match status" value="1"/>
</dbReference>
<dbReference type="Proteomes" id="UP000683507">
    <property type="component" value="Chromosome"/>
</dbReference>
<dbReference type="InterPro" id="IPR027417">
    <property type="entry name" value="P-loop_NTPase"/>
</dbReference>
<dbReference type="EMBL" id="OU015584">
    <property type="protein sequence ID" value="CAG5076764.1"/>
    <property type="molecule type" value="Genomic_DNA"/>
</dbReference>
<keyword evidence="4" id="KW-0378">Hydrolase</keyword>
<name>A0A916JIU0_9FLAO</name>
<dbReference type="PANTHER" id="PTHR24220">
    <property type="entry name" value="IMPORT ATP-BINDING PROTEIN"/>
    <property type="match status" value="1"/>
</dbReference>
<dbReference type="GO" id="GO:0005886">
    <property type="term" value="C:plasma membrane"/>
    <property type="evidence" value="ECO:0007669"/>
    <property type="project" value="TreeGrafter"/>
</dbReference>
<dbReference type="GO" id="GO:0005524">
    <property type="term" value="F:ATP binding"/>
    <property type="evidence" value="ECO:0007669"/>
    <property type="project" value="UniProtKB-KW"/>
</dbReference>
<dbReference type="GO" id="GO:0022857">
    <property type="term" value="F:transmembrane transporter activity"/>
    <property type="evidence" value="ECO:0007669"/>
    <property type="project" value="TreeGrafter"/>
</dbReference>
<sequence length="209" mass="23105">MIEVKDLTYHYRIDQPIQFPDFSYQQGQQALILGESGCGKTTLLHLLSGLLKPKKGFVSIDGKKLNGLSGAQLDKFRGANIGIVFQTPHFIEALSVKENLQFAQTLAGNKKDTEAIKSILSDLGIGHKLNDSVKSLSQGEKQRVTIARALVNQPKLILADEPTSALDDKNCRAVVKLLKEQAKKNNATLLIVTHDNRLNDEFEQKLKLS</sequence>
<dbReference type="Gene3D" id="3.40.50.300">
    <property type="entry name" value="P-loop containing nucleotide triphosphate hydrolases"/>
    <property type="match status" value="1"/>
</dbReference>
<dbReference type="InterPro" id="IPR003593">
    <property type="entry name" value="AAA+_ATPase"/>
</dbReference>
<evidence type="ECO:0000259" key="3">
    <source>
        <dbReference type="PROSITE" id="PS50893"/>
    </source>
</evidence>
<proteinExistence type="predicted"/>
<protein>
    <submittedName>
        <fullName evidence="4">Lipoprotein-releasing system ATP-binding protein LolD</fullName>
        <ecNumber evidence="4">3.6.3.-</ecNumber>
    </submittedName>
</protein>
<evidence type="ECO:0000256" key="2">
    <source>
        <dbReference type="ARBA" id="ARBA00022840"/>
    </source>
</evidence>
<evidence type="ECO:0000256" key="1">
    <source>
        <dbReference type="ARBA" id="ARBA00022741"/>
    </source>
</evidence>
<keyword evidence="1" id="KW-0547">Nucleotide-binding</keyword>
<dbReference type="EC" id="3.6.3.-" evidence="4"/>
<dbReference type="SUPFAM" id="SSF52540">
    <property type="entry name" value="P-loop containing nucleoside triphosphate hydrolases"/>
    <property type="match status" value="1"/>
</dbReference>
<keyword evidence="4" id="KW-0449">Lipoprotein</keyword>
<organism evidence="4 5">
    <name type="scientific">Parvicella tangerina</name>
    <dbReference type="NCBI Taxonomy" id="2829795"/>
    <lineage>
        <taxon>Bacteria</taxon>
        <taxon>Pseudomonadati</taxon>
        <taxon>Bacteroidota</taxon>
        <taxon>Flavobacteriia</taxon>
        <taxon>Flavobacteriales</taxon>
        <taxon>Parvicellaceae</taxon>
        <taxon>Parvicella</taxon>
    </lineage>
</organism>
<dbReference type="SMART" id="SM00382">
    <property type="entry name" value="AAA"/>
    <property type="match status" value="1"/>
</dbReference>
<dbReference type="InterPro" id="IPR017871">
    <property type="entry name" value="ABC_transporter-like_CS"/>
</dbReference>
<dbReference type="GO" id="GO:0016887">
    <property type="term" value="F:ATP hydrolysis activity"/>
    <property type="evidence" value="ECO:0007669"/>
    <property type="project" value="InterPro"/>
</dbReference>
<dbReference type="KEGG" id="ptan:CRYO30217_00192"/>
<dbReference type="Pfam" id="PF00005">
    <property type="entry name" value="ABC_tran"/>
    <property type="match status" value="1"/>
</dbReference>
<dbReference type="PROSITE" id="PS00211">
    <property type="entry name" value="ABC_TRANSPORTER_1"/>
    <property type="match status" value="1"/>
</dbReference>
<dbReference type="AlphaFoldDB" id="A0A916JIU0"/>
<reference evidence="4" key="1">
    <citation type="submission" date="2021-04" db="EMBL/GenBank/DDBJ databases">
        <authorList>
            <person name="Rodrigo-Torres L."/>
            <person name="Arahal R. D."/>
            <person name="Lucena T."/>
        </authorList>
    </citation>
    <scope>NUCLEOTIDE SEQUENCE</scope>
    <source>
        <strain evidence="4">AS29M-1</strain>
    </source>
</reference>
<keyword evidence="5" id="KW-1185">Reference proteome</keyword>
<evidence type="ECO:0000313" key="4">
    <source>
        <dbReference type="EMBL" id="CAG5076764.1"/>
    </source>
</evidence>
<evidence type="ECO:0000313" key="5">
    <source>
        <dbReference type="Proteomes" id="UP000683507"/>
    </source>
</evidence>
<dbReference type="InterPro" id="IPR015854">
    <property type="entry name" value="ABC_transpr_LolD-like"/>
</dbReference>
<dbReference type="InterPro" id="IPR003439">
    <property type="entry name" value="ABC_transporter-like_ATP-bd"/>
</dbReference>
<accession>A0A916JIU0</accession>
<dbReference type="RefSeq" id="WP_258540433.1">
    <property type="nucleotide sequence ID" value="NZ_OU015584.1"/>
</dbReference>
<keyword evidence="2 4" id="KW-0067">ATP-binding</keyword>